<comment type="caution">
    <text evidence="1">The sequence shown here is derived from an EMBL/GenBank/DDBJ whole genome shotgun (WGS) entry which is preliminary data.</text>
</comment>
<accession>A0A0F9FKF8</accession>
<gene>
    <name evidence="1" type="ORF">LCGC14_1940290</name>
</gene>
<proteinExistence type="predicted"/>
<dbReference type="AlphaFoldDB" id="A0A0F9FKF8"/>
<protein>
    <submittedName>
        <fullName evidence="1">Uncharacterized protein</fullName>
    </submittedName>
</protein>
<evidence type="ECO:0000313" key="1">
    <source>
        <dbReference type="EMBL" id="KKL86879.1"/>
    </source>
</evidence>
<dbReference type="EMBL" id="LAZR01020987">
    <property type="protein sequence ID" value="KKL86879.1"/>
    <property type="molecule type" value="Genomic_DNA"/>
</dbReference>
<sequence>MKKFRLNVIPMFVEAEDKEEALEALGSRLEELGGLVDLSDIDEIEDETGNPLEALRNITKTYMDWYNTDLDEDVNAPETLYKIGETLQSYGSISEACKKRQ</sequence>
<organism evidence="1">
    <name type="scientific">marine sediment metagenome</name>
    <dbReference type="NCBI Taxonomy" id="412755"/>
    <lineage>
        <taxon>unclassified sequences</taxon>
        <taxon>metagenomes</taxon>
        <taxon>ecological metagenomes</taxon>
    </lineage>
</organism>
<name>A0A0F9FKF8_9ZZZZ</name>
<reference evidence="1" key="1">
    <citation type="journal article" date="2015" name="Nature">
        <title>Complex archaea that bridge the gap between prokaryotes and eukaryotes.</title>
        <authorList>
            <person name="Spang A."/>
            <person name="Saw J.H."/>
            <person name="Jorgensen S.L."/>
            <person name="Zaremba-Niedzwiedzka K."/>
            <person name="Martijn J."/>
            <person name="Lind A.E."/>
            <person name="van Eijk R."/>
            <person name="Schleper C."/>
            <person name="Guy L."/>
            <person name="Ettema T.J."/>
        </authorList>
    </citation>
    <scope>NUCLEOTIDE SEQUENCE</scope>
</reference>